<organism evidence="1 2">
    <name type="scientific">Clostridium frigidicarnis</name>
    <dbReference type="NCBI Taxonomy" id="84698"/>
    <lineage>
        <taxon>Bacteria</taxon>
        <taxon>Bacillati</taxon>
        <taxon>Bacillota</taxon>
        <taxon>Clostridia</taxon>
        <taxon>Eubacteriales</taxon>
        <taxon>Clostridiaceae</taxon>
        <taxon>Clostridium</taxon>
    </lineage>
</organism>
<name>A0A1I0X8J3_9CLOT</name>
<evidence type="ECO:0000313" key="1">
    <source>
        <dbReference type="EMBL" id="SFA96670.1"/>
    </source>
</evidence>
<dbReference type="InterPro" id="IPR015943">
    <property type="entry name" value="WD40/YVTN_repeat-like_dom_sf"/>
</dbReference>
<dbReference type="InterPro" id="IPR011044">
    <property type="entry name" value="Quino_amine_DH_bsu"/>
</dbReference>
<evidence type="ECO:0008006" key="3">
    <source>
        <dbReference type="Google" id="ProtNLM"/>
    </source>
</evidence>
<protein>
    <recommendedName>
        <fullName evidence="3">40-residue YVTN family beta-propeller repeat-containing protein</fullName>
    </recommendedName>
</protein>
<dbReference type="SUPFAM" id="SSF50969">
    <property type="entry name" value="YVTN repeat-like/Quinoprotein amine dehydrogenase"/>
    <property type="match status" value="1"/>
</dbReference>
<dbReference type="Gene3D" id="2.130.10.10">
    <property type="entry name" value="YVTN repeat-like/Quinoprotein amine dehydrogenase"/>
    <property type="match status" value="2"/>
</dbReference>
<reference evidence="1 2" key="1">
    <citation type="submission" date="2016-10" db="EMBL/GenBank/DDBJ databases">
        <authorList>
            <person name="de Groot N.N."/>
        </authorList>
    </citation>
    <scope>NUCLEOTIDE SEQUENCE [LARGE SCALE GENOMIC DNA]</scope>
    <source>
        <strain evidence="1 2">DSM 12271</strain>
    </source>
</reference>
<dbReference type="PANTHER" id="PTHR47197">
    <property type="entry name" value="PROTEIN NIRF"/>
    <property type="match status" value="1"/>
</dbReference>
<dbReference type="OrthoDB" id="1894969at2"/>
<dbReference type="PANTHER" id="PTHR47197:SF3">
    <property type="entry name" value="DIHYDRO-HEME D1 DEHYDROGENASE"/>
    <property type="match status" value="1"/>
</dbReference>
<keyword evidence="2" id="KW-1185">Reference proteome</keyword>
<dbReference type="Proteomes" id="UP000198619">
    <property type="component" value="Unassembled WGS sequence"/>
</dbReference>
<dbReference type="STRING" id="84698.SAMN04488528_1007115"/>
<sequence length="487" mass="55732">MFKEDLKYYVSNLNNNTIYIADIEKNNIFKSIELPFKPLSLTVFNNSRIYVGSDKKGIAIISTIDNEVKIKNISNNGNIVLDDVNKRMYISDISRVLIYDMDGDKRLGEIKGFKIVDNLQVDKKGDRLFILDLFTKELKIYSTATLNLISNIKNVGVKPNFITIDEDNGKCYVANKGDVYGNSGNVSVIDISDNSVIHIELPLNSSITYLALKNNFLYACNVGLNRIEVIDIRTNKRVKHISKDYFNPQSIFLTINKEKFIIINKKTNGNGEMCIVDTLSNSITSTIPICSNDTIPYSIAFIFNNTKEEKHKNNEVEQIVEMCEEEKVSISVKKIFNNYEEKIYFEKVIADIPNDYIGRFVLEDIKFSRGFIVHGTEEITPTIDKVNFFKVNFLLKIPYMIKFKDDKNESIIIKKFIERHMELILDIPIGNEKNYTELCINTKVTIINAPVIIKDILSFSVESLVDLKVIGEIELSIPTSAIEKYFK</sequence>
<accession>A0A1I0X8J3</accession>
<dbReference type="AlphaFoldDB" id="A0A1I0X8J3"/>
<evidence type="ECO:0000313" key="2">
    <source>
        <dbReference type="Proteomes" id="UP000198619"/>
    </source>
</evidence>
<proteinExistence type="predicted"/>
<dbReference type="InterPro" id="IPR051200">
    <property type="entry name" value="Host-pathogen_enzymatic-act"/>
</dbReference>
<dbReference type="EMBL" id="FOKI01000007">
    <property type="protein sequence ID" value="SFA96670.1"/>
    <property type="molecule type" value="Genomic_DNA"/>
</dbReference>
<gene>
    <name evidence="1" type="ORF">SAMN04488528_1007115</name>
</gene>
<dbReference type="RefSeq" id="WP_090039818.1">
    <property type="nucleotide sequence ID" value="NZ_FOKI01000007.1"/>
</dbReference>